<dbReference type="InterPro" id="IPR029016">
    <property type="entry name" value="GAF-like_dom_sf"/>
</dbReference>
<dbReference type="InterPro" id="IPR043128">
    <property type="entry name" value="Rev_trsase/Diguanyl_cyclase"/>
</dbReference>
<reference evidence="5 6" key="1">
    <citation type="submission" date="2017-07" db="EMBL/GenBank/DDBJ databases">
        <title>Leptospira spp. isolated from tropical soils.</title>
        <authorList>
            <person name="Thibeaux R."/>
            <person name="Iraola G."/>
            <person name="Ferres I."/>
            <person name="Bierque E."/>
            <person name="Girault D."/>
            <person name="Soupe-Gilbert M.-E."/>
            <person name="Picardeau M."/>
            <person name="Goarant C."/>
        </authorList>
    </citation>
    <scope>NUCLEOTIDE SEQUENCE [LARGE SCALE GENOMIC DNA]</scope>
    <source>
        <strain evidence="4 6">FH1-B-B1</strain>
        <strain evidence="3 5">FH1-B-C1</strain>
    </source>
</reference>
<proteinExistence type="predicted"/>
<dbReference type="PROSITE" id="PS50887">
    <property type="entry name" value="GGDEF"/>
    <property type="match status" value="1"/>
</dbReference>
<name>A0A2M9ZNH5_9LEPT</name>
<dbReference type="Proteomes" id="UP000231962">
    <property type="component" value="Unassembled WGS sequence"/>
</dbReference>
<dbReference type="InterPro" id="IPR029787">
    <property type="entry name" value="Nucleotide_cyclase"/>
</dbReference>
<feature type="compositionally biased region" description="Acidic residues" evidence="1">
    <location>
        <begin position="124"/>
        <end position="136"/>
    </location>
</feature>
<evidence type="ECO:0000259" key="2">
    <source>
        <dbReference type="PROSITE" id="PS50887"/>
    </source>
</evidence>
<comment type="caution">
    <text evidence="4">The sequence shown here is derived from an EMBL/GenBank/DDBJ whole genome shotgun (WGS) entry which is preliminary data.</text>
</comment>
<dbReference type="OrthoDB" id="344131at2"/>
<dbReference type="SMART" id="SM00065">
    <property type="entry name" value="GAF"/>
    <property type="match status" value="1"/>
</dbReference>
<dbReference type="InterPro" id="IPR003018">
    <property type="entry name" value="GAF"/>
</dbReference>
<feature type="domain" description="GGDEF" evidence="2">
    <location>
        <begin position="634"/>
        <end position="748"/>
    </location>
</feature>
<dbReference type="RefSeq" id="WP_100714861.1">
    <property type="nucleotide sequence ID" value="NZ_NPDY01000017.1"/>
</dbReference>
<dbReference type="SUPFAM" id="SSF55781">
    <property type="entry name" value="GAF domain-like"/>
    <property type="match status" value="2"/>
</dbReference>
<dbReference type="Proteomes" id="UP000231990">
    <property type="component" value="Unassembled WGS sequence"/>
</dbReference>
<evidence type="ECO:0000313" key="6">
    <source>
        <dbReference type="Proteomes" id="UP000231990"/>
    </source>
</evidence>
<feature type="region of interest" description="Disordered" evidence="1">
    <location>
        <begin position="14"/>
        <end position="36"/>
    </location>
</feature>
<organism evidence="4 6">
    <name type="scientific">Leptospira perolatii</name>
    <dbReference type="NCBI Taxonomy" id="2023191"/>
    <lineage>
        <taxon>Bacteria</taxon>
        <taxon>Pseudomonadati</taxon>
        <taxon>Spirochaetota</taxon>
        <taxon>Spirochaetia</taxon>
        <taxon>Leptospirales</taxon>
        <taxon>Leptospiraceae</taxon>
        <taxon>Leptospira</taxon>
    </lineage>
</organism>
<accession>A0A2M9ZNH5</accession>
<feature type="region of interest" description="Disordered" evidence="1">
    <location>
        <begin position="49"/>
        <end position="211"/>
    </location>
</feature>
<dbReference type="EMBL" id="NPDZ01000004">
    <property type="protein sequence ID" value="PJZ73529.1"/>
    <property type="molecule type" value="Genomic_DNA"/>
</dbReference>
<keyword evidence="5" id="KW-1185">Reference proteome</keyword>
<gene>
    <name evidence="3" type="ORF">CH360_14955</name>
    <name evidence="4" type="ORF">CH373_08460</name>
</gene>
<dbReference type="SUPFAM" id="SSF55073">
    <property type="entry name" value="Nucleotide cyclase"/>
    <property type="match status" value="1"/>
</dbReference>
<dbReference type="EMBL" id="NPDY01000017">
    <property type="protein sequence ID" value="PJZ68693.1"/>
    <property type="molecule type" value="Genomic_DNA"/>
</dbReference>
<dbReference type="Gene3D" id="3.30.70.270">
    <property type="match status" value="1"/>
</dbReference>
<evidence type="ECO:0000313" key="3">
    <source>
        <dbReference type="EMBL" id="PJZ68693.1"/>
    </source>
</evidence>
<feature type="compositionally biased region" description="Low complexity" evidence="1">
    <location>
        <begin position="17"/>
        <end position="36"/>
    </location>
</feature>
<dbReference type="AlphaFoldDB" id="A0A2M9ZNH5"/>
<feature type="region of interest" description="Disordered" evidence="1">
    <location>
        <begin position="226"/>
        <end position="246"/>
    </location>
</feature>
<feature type="compositionally biased region" description="Polar residues" evidence="1">
    <location>
        <begin position="104"/>
        <end position="113"/>
    </location>
</feature>
<sequence>MGLLDKVTRMIRSGEIAPASSAGSSQTSTAEKPSLLKKSLSFSGKSLLRKAQEFRGGNGEKSSSKSSTQAPISAQESPSMDFGREEPEFRSAFGDPAEFEPSPMTATEESISSEMEGPPPFSMEDSDFELPAEESAEFPASEDFGEDFGTEQQEPIDLSSLDLSGPEEPESAISDFGSDLPELEDFGEDTESDLGDFGEEPSNLAKPSSIQDPFSDWVKEAEANANKSAAKGLRPEQKEGSGSDYLFDDESDYSTLPIDLQIASRKKLENYLSAFEIAKEIASSTDFANFFENLCFSIQGQIGCESIVVFSSTSESFEALRVVEAQGISADPEWVLESGDETYQAALRAPSVIYAKEMFKFSLPKKEKIILEKTNAELIVPIRNVQEFFGLFVLSKTVEGDDYTIEDLEFLKIVGEVAGSVFRRIRDIELVNQENENLKEVLKNNELILTAARELAQVRDLDEAYDRFTDIFKRELGVRRWSLLLLEGTSRKEYKVFGTNLLTPETVGKFRLGLDSKLVGIVANVSGVFRIANFRKNPELLEQITNDELGLMREFDILPLLNLNWLVGMMVIHETEAPWTDTDRETAVGISEVSAPVISNLLMLEQRDAVFRDPFSPVELRINEAIQKVGELGTAFSLTVFKVQNASRMVRLKGAGFFSFYCEELRLSIQDNLGESDYCYRVGQGKYVVVLDGKDREETQIVVRKIRNRITEIDRHSKDFQTGTTSQTLCYPSDTKEKERLLDLIEES</sequence>
<dbReference type="Gene3D" id="3.30.450.40">
    <property type="match status" value="2"/>
</dbReference>
<feature type="compositionally biased region" description="Acidic residues" evidence="1">
    <location>
        <begin position="181"/>
        <end position="199"/>
    </location>
</feature>
<evidence type="ECO:0000313" key="5">
    <source>
        <dbReference type="Proteomes" id="UP000231962"/>
    </source>
</evidence>
<feature type="compositionally biased region" description="Polar residues" evidence="1">
    <location>
        <begin position="68"/>
        <end position="78"/>
    </location>
</feature>
<dbReference type="InterPro" id="IPR000160">
    <property type="entry name" value="GGDEF_dom"/>
</dbReference>
<protein>
    <submittedName>
        <fullName evidence="4">GAF domain-containing protein</fullName>
    </submittedName>
</protein>
<evidence type="ECO:0000256" key="1">
    <source>
        <dbReference type="SAM" id="MobiDB-lite"/>
    </source>
</evidence>
<evidence type="ECO:0000313" key="4">
    <source>
        <dbReference type="EMBL" id="PJZ73529.1"/>
    </source>
</evidence>